<dbReference type="PANTHER" id="PTHR30146:SF148">
    <property type="entry name" value="HTH-TYPE TRANSCRIPTIONAL REPRESSOR PURR-RELATED"/>
    <property type="match status" value="1"/>
</dbReference>
<evidence type="ECO:0000256" key="4">
    <source>
        <dbReference type="ARBA" id="ARBA00023163"/>
    </source>
</evidence>
<evidence type="ECO:0000256" key="2">
    <source>
        <dbReference type="ARBA" id="ARBA00023015"/>
    </source>
</evidence>
<dbReference type="GO" id="GO:0003677">
    <property type="term" value="F:DNA binding"/>
    <property type="evidence" value="ECO:0007669"/>
    <property type="project" value="UniProtKB-KW"/>
</dbReference>
<protein>
    <submittedName>
        <fullName evidence="6">LacI family DNA-binding transcriptional regulator</fullName>
    </submittedName>
</protein>
<dbReference type="InterPro" id="IPR000843">
    <property type="entry name" value="HTH_LacI"/>
</dbReference>
<dbReference type="InterPro" id="IPR046335">
    <property type="entry name" value="LacI/GalR-like_sensor"/>
</dbReference>
<dbReference type="Gene3D" id="1.10.260.40">
    <property type="entry name" value="lambda repressor-like DNA-binding domains"/>
    <property type="match status" value="1"/>
</dbReference>
<dbReference type="PRINTS" id="PR00036">
    <property type="entry name" value="HTHLACI"/>
</dbReference>
<dbReference type="Proteomes" id="UP001049518">
    <property type="component" value="Chromosome"/>
</dbReference>
<dbReference type="Pfam" id="PF13377">
    <property type="entry name" value="Peripla_BP_3"/>
    <property type="match status" value="1"/>
</dbReference>
<proteinExistence type="predicted"/>
<reference evidence="6" key="1">
    <citation type="submission" date="2020-07" db="EMBL/GenBank/DDBJ databases">
        <authorList>
            <person name="Tarantini F.S."/>
            <person name="Hong K.W."/>
            <person name="Chan K.G."/>
        </authorList>
    </citation>
    <scope>NUCLEOTIDE SEQUENCE</scope>
    <source>
        <strain evidence="6">32-07</strain>
    </source>
</reference>
<keyword evidence="4" id="KW-0804">Transcription</keyword>
<dbReference type="PROSITE" id="PS00356">
    <property type="entry name" value="HTH_LACI_1"/>
    <property type="match status" value="1"/>
</dbReference>
<dbReference type="InterPro" id="IPR010982">
    <property type="entry name" value="Lambda_DNA-bd_dom_sf"/>
</dbReference>
<dbReference type="SUPFAM" id="SSF47413">
    <property type="entry name" value="lambda repressor-like DNA-binding domains"/>
    <property type="match status" value="1"/>
</dbReference>
<evidence type="ECO:0000259" key="5">
    <source>
        <dbReference type="PROSITE" id="PS50932"/>
    </source>
</evidence>
<evidence type="ECO:0000256" key="1">
    <source>
        <dbReference type="ARBA" id="ARBA00022491"/>
    </source>
</evidence>
<dbReference type="PANTHER" id="PTHR30146">
    <property type="entry name" value="LACI-RELATED TRANSCRIPTIONAL REPRESSOR"/>
    <property type="match status" value="1"/>
</dbReference>
<keyword evidence="2" id="KW-0805">Transcription regulation</keyword>
<dbReference type="SUPFAM" id="SSF53822">
    <property type="entry name" value="Periplasmic binding protein-like I"/>
    <property type="match status" value="1"/>
</dbReference>
<dbReference type="Pfam" id="PF00356">
    <property type="entry name" value="LacI"/>
    <property type="match status" value="1"/>
</dbReference>
<evidence type="ECO:0000313" key="7">
    <source>
        <dbReference type="Proteomes" id="UP001049518"/>
    </source>
</evidence>
<keyword evidence="1" id="KW-0678">Repressor</keyword>
<evidence type="ECO:0000256" key="3">
    <source>
        <dbReference type="ARBA" id="ARBA00023125"/>
    </source>
</evidence>
<sequence length="334" mass="36676">MATMADVARKAGVSISTVSHVINGTRFVADATRDRVLQAIRQTGYSHNTLARSLATASTNSIGIAISAISNFYFANIVTQIETNLREAGYTLLLTETHEDPDLELEVVQALHQRRVDGLLLAPTTDQDNRALSYLQDLDVPTVLVDRFSPDDFDQVGTENIEATAHLVEHISGHGHKAIGMISGVPGVRTTEERLQGYYQGLERSGIPADPELVAIGYSNAEGAERAVRDLLTRKNSPTALVVGNNHMTIGTFRALRSLGVEVPRDLAVVCYDDFEWADLFHPRLTTMAQPIPGIANECVRLLLTRIRDQNKPTRRICLPPEFMLRESCGCTSN</sequence>
<dbReference type="Gene3D" id="3.40.50.2300">
    <property type="match status" value="2"/>
</dbReference>
<dbReference type="EMBL" id="CP059572">
    <property type="protein sequence ID" value="QXJ23631.1"/>
    <property type="molecule type" value="Genomic_DNA"/>
</dbReference>
<dbReference type="CDD" id="cd06267">
    <property type="entry name" value="PBP1_LacI_sugar_binding-like"/>
    <property type="match status" value="1"/>
</dbReference>
<keyword evidence="3 6" id="KW-0238">DNA-binding</keyword>
<keyword evidence="7" id="KW-1185">Reference proteome</keyword>
<dbReference type="SMART" id="SM00354">
    <property type="entry name" value="HTH_LACI"/>
    <property type="match status" value="1"/>
</dbReference>
<evidence type="ECO:0000313" key="6">
    <source>
        <dbReference type="EMBL" id="QXJ23631.1"/>
    </source>
</evidence>
<gene>
    <name evidence="6" type="ORF">AGRA3207_004813</name>
</gene>
<dbReference type="InterPro" id="IPR028082">
    <property type="entry name" value="Peripla_BP_I"/>
</dbReference>
<accession>A0ABX8QXR0</accession>
<dbReference type="CDD" id="cd01392">
    <property type="entry name" value="HTH_LacI"/>
    <property type="match status" value="1"/>
</dbReference>
<dbReference type="PROSITE" id="PS50932">
    <property type="entry name" value="HTH_LACI_2"/>
    <property type="match status" value="1"/>
</dbReference>
<name>A0ABX8QXR0_9ACTN</name>
<organism evidence="6 7">
    <name type="scientific">Actinomadura graeca</name>
    <dbReference type="NCBI Taxonomy" id="2750812"/>
    <lineage>
        <taxon>Bacteria</taxon>
        <taxon>Bacillati</taxon>
        <taxon>Actinomycetota</taxon>
        <taxon>Actinomycetes</taxon>
        <taxon>Streptosporangiales</taxon>
        <taxon>Thermomonosporaceae</taxon>
        <taxon>Actinomadura</taxon>
    </lineage>
</organism>
<feature type="domain" description="HTH lacI-type" evidence="5">
    <location>
        <begin position="2"/>
        <end position="56"/>
    </location>
</feature>